<protein>
    <submittedName>
        <fullName evidence="8">Peptidoglycan D,D-transpeptidase FtsI</fullName>
        <ecNumber evidence="8">3.4.16.4</ecNumber>
    </submittedName>
</protein>
<evidence type="ECO:0000313" key="9">
    <source>
        <dbReference type="Proteomes" id="UP001628193"/>
    </source>
</evidence>
<feature type="domain" description="Penicillin-binding protein transpeptidase" evidence="6">
    <location>
        <begin position="304"/>
        <end position="611"/>
    </location>
</feature>
<dbReference type="InterPro" id="IPR050515">
    <property type="entry name" value="Beta-lactam/transpept"/>
</dbReference>
<evidence type="ECO:0000259" key="6">
    <source>
        <dbReference type="Pfam" id="PF00905"/>
    </source>
</evidence>
<feature type="compositionally biased region" description="Pro residues" evidence="4">
    <location>
        <begin position="640"/>
        <end position="655"/>
    </location>
</feature>
<feature type="region of interest" description="Disordered" evidence="4">
    <location>
        <begin position="28"/>
        <end position="63"/>
    </location>
</feature>
<feature type="domain" description="Penicillin-binding protein dimerisation" evidence="7">
    <location>
        <begin position="116"/>
        <end position="263"/>
    </location>
</feature>
<dbReference type="Gene3D" id="3.40.710.10">
    <property type="entry name" value="DD-peptidase/beta-lactamase superfamily"/>
    <property type="match status" value="1"/>
</dbReference>
<dbReference type="Proteomes" id="UP001628193">
    <property type="component" value="Unassembled WGS sequence"/>
</dbReference>
<keyword evidence="5" id="KW-0812">Transmembrane</keyword>
<dbReference type="SUPFAM" id="SSF56601">
    <property type="entry name" value="beta-lactamase/transpeptidase-like"/>
    <property type="match status" value="1"/>
</dbReference>
<dbReference type="GO" id="GO:0009002">
    <property type="term" value="F:serine-type D-Ala-D-Ala carboxypeptidase activity"/>
    <property type="evidence" value="ECO:0007669"/>
    <property type="project" value="UniProtKB-EC"/>
</dbReference>
<evidence type="ECO:0000256" key="2">
    <source>
        <dbReference type="ARBA" id="ARBA00022645"/>
    </source>
</evidence>
<name>A0ABQ0CBL7_9PROT</name>
<dbReference type="EMBL" id="BAAFGK010000004">
    <property type="protein sequence ID" value="GAB0058282.1"/>
    <property type="molecule type" value="Genomic_DNA"/>
</dbReference>
<dbReference type="Gene3D" id="3.90.1310.10">
    <property type="entry name" value="Penicillin-binding protein 2a (Domain 2)"/>
    <property type="match status" value="1"/>
</dbReference>
<dbReference type="PANTHER" id="PTHR30627">
    <property type="entry name" value="PEPTIDOGLYCAN D,D-TRANSPEPTIDASE"/>
    <property type="match status" value="1"/>
</dbReference>
<accession>A0ABQ0CBL7</accession>
<evidence type="ECO:0000313" key="8">
    <source>
        <dbReference type="EMBL" id="GAB0058282.1"/>
    </source>
</evidence>
<gene>
    <name evidence="8" type="primary">ftsI</name>
    <name evidence="8" type="ORF">SIID45300_02629</name>
</gene>
<keyword evidence="5" id="KW-1133">Transmembrane helix</keyword>
<feature type="compositionally biased region" description="Low complexity" evidence="4">
    <location>
        <begin position="33"/>
        <end position="43"/>
    </location>
</feature>
<keyword evidence="9" id="KW-1185">Reference proteome</keyword>
<reference evidence="8 9" key="2">
    <citation type="submission" date="2024-09" db="EMBL/GenBank/DDBJ databases">
        <title>Draft genome sequence of Candidatus Magnetaquicoccaceae bacterium FCR-1.</title>
        <authorList>
            <person name="Shimoshige H."/>
            <person name="Shimamura S."/>
            <person name="Taoka A."/>
            <person name="Kobayashi H."/>
            <person name="Maekawa T."/>
        </authorList>
    </citation>
    <scope>NUCLEOTIDE SEQUENCE [LARGE SCALE GENOMIC DNA]</scope>
    <source>
        <strain evidence="8 9">FCR-1</strain>
    </source>
</reference>
<evidence type="ECO:0000256" key="3">
    <source>
        <dbReference type="ARBA" id="ARBA00023136"/>
    </source>
</evidence>
<dbReference type="SUPFAM" id="SSF56519">
    <property type="entry name" value="Penicillin binding protein dimerisation domain"/>
    <property type="match status" value="1"/>
</dbReference>
<feature type="transmembrane region" description="Helical" evidence="5">
    <location>
        <begin position="74"/>
        <end position="91"/>
    </location>
</feature>
<sequence>MSTSRKVNRLAGMLTGLRTLSGLLPRMRRRSRAGQSSPSASAPLPSPALTPERLKPRPGVRPPETVNIGMRLKFLLGFFMLAFTILAARAVDLTVVQGDDLHRRALRQYQKKITAQGHRGQFLDRRGHTLAISLPVRSLSVDIDQVHDRQQLADQLAPILGVERYYLRSKLKRAKVGTYPIIARKLPPTIIQKIQHLNNPALFFIPNMQRYYTLGEITGHILGFVGFDGKGAEGLEKVFQKDLEGQAGTRIITQDRMGRVMPTVKNITDAKPGHDIVLTIDSTVQYIAYRALLRGVTRSKAKAGSVVILDPKNGDILAMVNQPAFNPNNLLESHSDTRRNRAIMDAYEPGSTFKIFTIGAALDLGLIKENTVINIEGGRFTIGDRTIRDFHVGPQSLTVSQIIQKSSNVGAAKIGLMMKHDVLEQYILNFGFSRPTGIEQTNESPGSMADITHYRFVGQANRSYGYGVLATPLQITSAASAAVNGGLLRPPHLVAGRIIDHKQNSIQRPEPKRVISEQTSATLRRILTTVVTTEGTAAQAKVSGYTVGGKTGTARKASGRQGYMGGSYFASFVGMIPAEDPRIVIFVGIDEPDTKLYYGGLAAAPVFREIAEEILPLLAVLPTTPVDLKLPPPRDEAKPMPLPDPPGARPAPPPPTEEETAEKKGYKGLSLANALEKAQAQGIVPKISGSGRVVQEIVGEEGELRLVLE</sequence>
<evidence type="ECO:0000256" key="1">
    <source>
        <dbReference type="ARBA" id="ARBA00004370"/>
    </source>
</evidence>
<comment type="subcellular location">
    <subcellularLocation>
        <location evidence="1">Membrane</location>
    </subcellularLocation>
</comment>
<evidence type="ECO:0000256" key="5">
    <source>
        <dbReference type="SAM" id="Phobius"/>
    </source>
</evidence>
<organism evidence="8 9">
    <name type="scientific">Candidatus Magnetaquiglobus chichijimensis</name>
    <dbReference type="NCBI Taxonomy" id="3141448"/>
    <lineage>
        <taxon>Bacteria</taxon>
        <taxon>Pseudomonadati</taxon>
        <taxon>Pseudomonadota</taxon>
        <taxon>Magnetococcia</taxon>
        <taxon>Magnetococcales</taxon>
        <taxon>Candidatus Magnetaquicoccaceae</taxon>
        <taxon>Candidatus Magnetaquiglobus</taxon>
    </lineage>
</organism>
<dbReference type="Gene3D" id="3.30.450.330">
    <property type="match status" value="1"/>
</dbReference>
<dbReference type="Pfam" id="PF03717">
    <property type="entry name" value="PBP_dimer"/>
    <property type="match status" value="1"/>
</dbReference>
<dbReference type="EC" id="3.4.16.4" evidence="8"/>
<dbReference type="PANTHER" id="PTHR30627:SF1">
    <property type="entry name" value="PEPTIDOGLYCAN D,D-TRANSPEPTIDASE FTSI"/>
    <property type="match status" value="1"/>
</dbReference>
<comment type="caution">
    <text evidence="8">The sequence shown here is derived from an EMBL/GenBank/DDBJ whole genome shotgun (WGS) entry which is preliminary data.</text>
</comment>
<dbReference type="RefSeq" id="WP_420905960.1">
    <property type="nucleotide sequence ID" value="NZ_BAAFGK010000004.1"/>
</dbReference>
<keyword evidence="3 5" id="KW-0472">Membrane</keyword>
<dbReference type="InterPro" id="IPR005311">
    <property type="entry name" value="PBP_dimer"/>
</dbReference>
<proteinExistence type="predicted"/>
<evidence type="ECO:0000256" key="4">
    <source>
        <dbReference type="SAM" id="MobiDB-lite"/>
    </source>
</evidence>
<reference evidence="8 9" key="1">
    <citation type="submission" date="2024-05" db="EMBL/GenBank/DDBJ databases">
        <authorList>
            <consortium name="Candidatus Magnetaquicoccaceae bacterium FCR-1 genome sequencing consortium"/>
            <person name="Shimoshige H."/>
            <person name="Shimamura S."/>
            <person name="Taoka A."/>
            <person name="Kobayashi H."/>
            <person name="Maekawa T."/>
        </authorList>
    </citation>
    <scope>NUCLEOTIDE SEQUENCE [LARGE SCALE GENOMIC DNA]</scope>
    <source>
        <strain evidence="8 9">FCR-1</strain>
    </source>
</reference>
<keyword evidence="8" id="KW-0378">Hydrolase</keyword>
<dbReference type="InterPro" id="IPR001460">
    <property type="entry name" value="PCN-bd_Tpept"/>
</dbReference>
<feature type="region of interest" description="Disordered" evidence="4">
    <location>
        <begin position="629"/>
        <end position="666"/>
    </location>
</feature>
<dbReference type="InterPro" id="IPR012338">
    <property type="entry name" value="Beta-lactam/transpept-like"/>
</dbReference>
<dbReference type="InterPro" id="IPR036138">
    <property type="entry name" value="PBP_dimer_sf"/>
</dbReference>
<evidence type="ECO:0000259" key="7">
    <source>
        <dbReference type="Pfam" id="PF03717"/>
    </source>
</evidence>
<dbReference type="Pfam" id="PF00905">
    <property type="entry name" value="Transpeptidase"/>
    <property type="match status" value="1"/>
</dbReference>
<keyword evidence="2 8" id="KW-0645">Protease</keyword>
<keyword evidence="2 8" id="KW-0121">Carboxypeptidase</keyword>